<organism evidence="2 3">
    <name type="scientific">Xylaria flabelliformis</name>
    <dbReference type="NCBI Taxonomy" id="2512241"/>
    <lineage>
        <taxon>Eukaryota</taxon>
        <taxon>Fungi</taxon>
        <taxon>Dikarya</taxon>
        <taxon>Ascomycota</taxon>
        <taxon>Pezizomycotina</taxon>
        <taxon>Sordariomycetes</taxon>
        <taxon>Xylariomycetidae</taxon>
        <taxon>Xylariales</taxon>
        <taxon>Xylariaceae</taxon>
        <taxon>Xylaria</taxon>
    </lineage>
</organism>
<feature type="compositionally biased region" description="Polar residues" evidence="1">
    <location>
        <begin position="411"/>
        <end position="422"/>
    </location>
</feature>
<evidence type="ECO:0000313" key="3">
    <source>
        <dbReference type="Proteomes" id="UP000319160"/>
    </source>
</evidence>
<dbReference type="EMBL" id="VFLP01000050">
    <property type="protein sequence ID" value="TRX90892.1"/>
    <property type="molecule type" value="Genomic_DNA"/>
</dbReference>
<keyword evidence="3" id="KW-1185">Reference proteome</keyword>
<gene>
    <name evidence="2" type="ORF">FHL15_008097</name>
</gene>
<dbReference type="AlphaFoldDB" id="A0A553HSF8"/>
<evidence type="ECO:0000256" key="1">
    <source>
        <dbReference type="SAM" id="MobiDB-lite"/>
    </source>
</evidence>
<dbReference type="Proteomes" id="UP000319160">
    <property type="component" value="Unassembled WGS sequence"/>
</dbReference>
<dbReference type="OrthoDB" id="4776090at2759"/>
<accession>A0A553HSF8</accession>
<feature type="region of interest" description="Disordered" evidence="1">
    <location>
        <begin position="478"/>
        <end position="532"/>
    </location>
</feature>
<protein>
    <submittedName>
        <fullName evidence="2">Uncharacterized protein</fullName>
    </submittedName>
</protein>
<proteinExistence type="predicted"/>
<comment type="caution">
    <text evidence="2">The sequence shown here is derived from an EMBL/GenBank/DDBJ whole genome shotgun (WGS) entry which is preliminary data.</text>
</comment>
<feature type="compositionally biased region" description="Basic and acidic residues" evidence="1">
    <location>
        <begin position="515"/>
        <end position="532"/>
    </location>
</feature>
<sequence>MRSSKDNQVKEGKKTAEKKVTEKRISKTSKSSLKRGQPTAAARLISSPYIKFGWHRPLSGEIKEMVQRLGPTADSMYMLQTDQDRPIDSLSLRNGIFWEHRKLHDASIVATPALDHIDLFPFCDELFEETLGKIGKRRSDDNEGLLLHYLFEPLRSREFLVLPIQIEGTWVTIITRMGPKLELDSDLEVTDLAIIDPVLNDNASRRELICRRLVSILAEGCIQLPTTATVRDIMVTNLACNQSHLSGLVAYAVSREFLRRLKVLQYRRSCADGPSEDEDFLWENFEERYNLDAYRQDLTSACAYQTIEASDYQVRLALEVPSDDANYQPSLLRPQNVRSYRDERWEIFQSPTHTLTVNGIRLSAQAPSFTSPSYTSKSEYICRLRPNTPACSPTSLQPNILSPANSLNYSPASPLESNTPVYNPTSPSFSTSPSFNPTSVNDHCPSSPARSPTGTDHQVAPVAPMEPLELSTQIPKWNALNSPESPESLAGSQSESQPQETSRKRQCSVEDEDDVKAPPEKRQKTEDNAQDA</sequence>
<evidence type="ECO:0000313" key="2">
    <source>
        <dbReference type="EMBL" id="TRX90892.1"/>
    </source>
</evidence>
<feature type="compositionally biased region" description="Low complexity" evidence="1">
    <location>
        <begin position="423"/>
        <end position="439"/>
    </location>
</feature>
<dbReference type="STRING" id="2512241.A0A553HSF8"/>
<feature type="compositionally biased region" description="Polar residues" evidence="1">
    <location>
        <begin position="478"/>
        <end position="500"/>
    </location>
</feature>
<feature type="region of interest" description="Disordered" evidence="1">
    <location>
        <begin position="1"/>
        <end position="39"/>
    </location>
</feature>
<reference evidence="3" key="1">
    <citation type="submission" date="2019-06" db="EMBL/GenBank/DDBJ databases">
        <title>Draft genome sequence of the griseofulvin-producing fungus Xylaria cubensis strain G536.</title>
        <authorList>
            <person name="Mead M.E."/>
            <person name="Raja H.A."/>
            <person name="Steenwyk J.L."/>
            <person name="Knowles S.L."/>
            <person name="Oberlies N.H."/>
            <person name="Rokas A."/>
        </authorList>
    </citation>
    <scope>NUCLEOTIDE SEQUENCE [LARGE SCALE GENOMIC DNA]</scope>
    <source>
        <strain evidence="3">G536</strain>
    </source>
</reference>
<name>A0A553HSF8_9PEZI</name>
<feature type="compositionally biased region" description="Basic and acidic residues" evidence="1">
    <location>
        <begin position="1"/>
        <end position="25"/>
    </location>
</feature>
<feature type="region of interest" description="Disordered" evidence="1">
    <location>
        <begin position="411"/>
        <end position="459"/>
    </location>
</feature>